<evidence type="ECO:0000256" key="2">
    <source>
        <dbReference type="ARBA" id="ARBA00006671"/>
    </source>
</evidence>
<evidence type="ECO:0000313" key="6">
    <source>
        <dbReference type="EMBL" id="GLQ93922.1"/>
    </source>
</evidence>
<evidence type="ECO:0000313" key="7">
    <source>
        <dbReference type="Proteomes" id="UP001156670"/>
    </source>
</evidence>
<reference evidence="7" key="1">
    <citation type="journal article" date="2019" name="Int. J. Syst. Evol. Microbiol.">
        <title>The Global Catalogue of Microorganisms (GCM) 10K type strain sequencing project: providing services to taxonomists for standard genome sequencing and annotation.</title>
        <authorList>
            <consortium name="The Broad Institute Genomics Platform"/>
            <consortium name="The Broad Institute Genome Sequencing Center for Infectious Disease"/>
            <person name="Wu L."/>
            <person name="Ma J."/>
        </authorList>
    </citation>
    <scope>NUCLEOTIDE SEQUENCE [LARGE SCALE GENOMIC DNA]</scope>
    <source>
        <strain evidence="7">NBRC 111980</strain>
    </source>
</reference>
<dbReference type="SUPFAM" id="SSF49401">
    <property type="entry name" value="Bacterial adhesins"/>
    <property type="match status" value="1"/>
</dbReference>
<keyword evidence="7" id="KW-1185">Reference proteome</keyword>
<evidence type="ECO:0000256" key="1">
    <source>
        <dbReference type="ARBA" id="ARBA00004561"/>
    </source>
</evidence>
<comment type="caution">
    <text evidence="6">The sequence shown here is derived from an EMBL/GenBank/DDBJ whole genome shotgun (WGS) entry which is preliminary data.</text>
</comment>
<dbReference type="PANTHER" id="PTHR33420:SF3">
    <property type="entry name" value="FIMBRIAL SUBUNIT ELFA"/>
    <property type="match status" value="1"/>
</dbReference>
<evidence type="ECO:0000256" key="4">
    <source>
        <dbReference type="ARBA" id="ARBA00023263"/>
    </source>
</evidence>
<keyword evidence="4" id="KW-0281">Fimbrium</keyword>
<proteinExistence type="inferred from homology"/>
<dbReference type="InterPro" id="IPR036937">
    <property type="entry name" value="Adhesion_dom_fimbrial_sf"/>
</dbReference>
<accession>A0ABQ5XQ99</accession>
<dbReference type="Gene3D" id="2.60.40.1090">
    <property type="entry name" value="Fimbrial-type adhesion domain"/>
    <property type="match status" value="1"/>
</dbReference>
<dbReference type="InterPro" id="IPR008966">
    <property type="entry name" value="Adhesion_dom_sf"/>
</dbReference>
<keyword evidence="3 5" id="KW-0732">Signal</keyword>
<evidence type="ECO:0000256" key="5">
    <source>
        <dbReference type="SAM" id="SignalP"/>
    </source>
</evidence>
<gene>
    <name evidence="6" type="ORF">GCM10007901_28730</name>
</gene>
<comment type="subcellular location">
    <subcellularLocation>
        <location evidence="1">Fimbrium</location>
    </subcellularLocation>
</comment>
<dbReference type="Proteomes" id="UP001156670">
    <property type="component" value="Unassembled WGS sequence"/>
</dbReference>
<dbReference type="InterPro" id="IPR050263">
    <property type="entry name" value="Bact_Fimbrial_Adh_Pro"/>
</dbReference>
<name>A0ABQ5XQ99_9GAMM</name>
<feature type="signal peptide" evidence="5">
    <location>
        <begin position="1"/>
        <end position="23"/>
    </location>
</feature>
<dbReference type="PANTHER" id="PTHR33420">
    <property type="entry name" value="FIMBRIAL SUBUNIT ELFA-RELATED"/>
    <property type="match status" value="1"/>
</dbReference>
<protein>
    <submittedName>
        <fullName evidence="6">Fimbrial protein</fullName>
    </submittedName>
</protein>
<organism evidence="6 7">
    <name type="scientific">Dyella acidisoli</name>
    <dbReference type="NCBI Taxonomy" id="1867834"/>
    <lineage>
        <taxon>Bacteria</taxon>
        <taxon>Pseudomonadati</taxon>
        <taxon>Pseudomonadota</taxon>
        <taxon>Gammaproteobacteria</taxon>
        <taxon>Lysobacterales</taxon>
        <taxon>Rhodanobacteraceae</taxon>
        <taxon>Dyella</taxon>
    </lineage>
</organism>
<dbReference type="InterPro" id="IPR039458">
    <property type="entry name" value="FimA-like"/>
</dbReference>
<sequence>MKKTFLTAALLAVCSLAVAPAFASDGTITITGKVVANTCTFNVNGSGSASSTVQLPVVFTTALNAAGAVAGKTPFTIAVTGCDSNLTSVQEQFGGSNIDATTGNLKNTASGNNVEVQLLAGTGAGTVMNLSTGTNSPVGTLSGGAVTLNFQAQYYATAAATSGLVSTTVTYTTQYQ</sequence>
<dbReference type="EMBL" id="BSOB01000025">
    <property type="protein sequence ID" value="GLQ93922.1"/>
    <property type="molecule type" value="Genomic_DNA"/>
</dbReference>
<dbReference type="RefSeq" id="WP_284321617.1">
    <property type="nucleotide sequence ID" value="NZ_BSOB01000025.1"/>
</dbReference>
<comment type="similarity">
    <text evidence="2">Belongs to the fimbrial protein family.</text>
</comment>
<evidence type="ECO:0000256" key="3">
    <source>
        <dbReference type="ARBA" id="ARBA00022729"/>
    </source>
</evidence>
<dbReference type="Pfam" id="PF16970">
    <property type="entry name" value="FimA"/>
    <property type="match status" value="1"/>
</dbReference>
<feature type="chain" id="PRO_5045827718" evidence="5">
    <location>
        <begin position="24"/>
        <end position="176"/>
    </location>
</feature>